<dbReference type="VEuPathDB" id="MicrosporidiaDB:EDEG_01644"/>
<dbReference type="AlphaFoldDB" id="J8ZWP1"/>
<reference evidence="2" key="2">
    <citation type="submission" date="2015-07" db="EMBL/GenBank/DDBJ databases">
        <title>Contrasting host-pathogen interactions and genome evolution in two generalist and specialist microsporidian pathogens of mosquitoes.</title>
        <authorList>
            <consortium name="The Broad Institute Genomics Platform"/>
            <consortium name="The Broad Institute Genome Sequencing Center for Infectious Disease"/>
            <person name="Cuomo C.A."/>
            <person name="Sanscrainte N.D."/>
            <person name="Goldberg J.M."/>
            <person name="Heiman D."/>
            <person name="Young S."/>
            <person name="Zeng Q."/>
            <person name="Becnel J.J."/>
            <person name="Birren B.W."/>
        </authorList>
    </citation>
    <scope>NUCLEOTIDE SEQUENCE [LARGE SCALE GENOMIC DNA]</scope>
    <source>
        <strain evidence="2">USNM 41457</strain>
    </source>
</reference>
<organism evidence="1 2">
    <name type="scientific">Edhazardia aedis (strain USNM 41457)</name>
    <name type="common">Microsporidian parasite</name>
    <dbReference type="NCBI Taxonomy" id="1003232"/>
    <lineage>
        <taxon>Eukaryota</taxon>
        <taxon>Fungi</taxon>
        <taxon>Fungi incertae sedis</taxon>
        <taxon>Microsporidia</taxon>
        <taxon>Edhazardia</taxon>
    </lineage>
</organism>
<protein>
    <submittedName>
        <fullName evidence="1">Uncharacterized protein</fullName>
    </submittedName>
</protein>
<reference evidence="1 2" key="1">
    <citation type="submission" date="2011-08" db="EMBL/GenBank/DDBJ databases">
        <authorList>
            <person name="Liu Z.J."/>
            <person name="Shi F.L."/>
            <person name="Lu J.Q."/>
            <person name="Li M."/>
            <person name="Wang Z.L."/>
        </authorList>
    </citation>
    <scope>NUCLEOTIDE SEQUENCE [LARGE SCALE GENOMIC DNA]</scope>
    <source>
        <strain evidence="1 2">USNM 41457</strain>
    </source>
</reference>
<name>J8ZWP1_EDHAE</name>
<keyword evidence="2" id="KW-1185">Reference proteome</keyword>
<dbReference type="HOGENOM" id="CLU_1981581_0_0_1"/>
<comment type="caution">
    <text evidence="1">The sequence shown here is derived from an EMBL/GenBank/DDBJ whole genome shotgun (WGS) entry which is preliminary data.</text>
</comment>
<evidence type="ECO:0000313" key="2">
    <source>
        <dbReference type="Proteomes" id="UP000003163"/>
    </source>
</evidence>
<dbReference type="EMBL" id="AFBI03000024">
    <property type="protein sequence ID" value="EJW04068.1"/>
    <property type="molecule type" value="Genomic_DNA"/>
</dbReference>
<dbReference type="Proteomes" id="UP000003163">
    <property type="component" value="Unassembled WGS sequence"/>
</dbReference>
<sequence length="121" mass="14473">MTQNYYFLMFITNRYKGVQARDEVTNRNQLSSDNSRRVNNIVEYFLQYNQVPSCNSNMLSRYFIRNYHRFIALVRIGNTLSSECFANFDMFKNSRPGCKRNRFVVSEITYSQISCRGFPLW</sequence>
<evidence type="ECO:0000313" key="1">
    <source>
        <dbReference type="EMBL" id="EJW04068.1"/>
    </source>
</evidence>
<accession>J8ZWP1</accession>
<dbReference type="InParanoid" id="J8ZWP1"/>
<gene>
    <name evidence="1" type="ORF">EDEG_01644</name>
</gene>
<proteinExistence type="predicted"/>